<keyword evidence="3" id="KW-1185">Reference proteome</keyword>
<sequence>MNKLVFLFLGIFISSLANAQVSYPDDNLPTDTPALFAKGVVSTGLSNRDFTISLAGDEIFYTIQHPKFIASVIIRLAKVNGKWGKPEVAPFSGVFRDLEAAFSPDGKTLFFSSDRPVTGNQPKRDFDIWKVSKTGDGGWGKPENLGTTVNTAKNEFYSSVAKSGNLYFTVEAPYGKGGEDIVVSTYTPKGYAPPVSLPGGVNTEHGEFNAFIDPDEQFILFSSDGRADDKGKGDLYISKKDKSNTWLPAQHLPGAINSTALDYCPYVTPDKKYLIFTSNRLRKEWYNNKAVTYPELNSLLSQPGNGQDDIYWVKFDLAAY</sequence>
<gene>
    <name evidence="2" type="ORF">EWM62_07020</name>
</gene>
<evidence type="ECO:0008006" key="4">
    <source>
        <dbReference type="Google" id="ProtNLM"/>
    </source>
</evidence>
<protein>
    <recommendedName>
        <fullName evidence="4">Exo-alpha-sialidase</fullName>
    </recommendedName>
</protein>
<dbReference type="Pfam" id="PF07676">
    <property type="entry name" value="PD40"/>
    <property type="match status" value="3"/>
</dbReference>
<accession>A0A4Q5LQQ7</accession>
<keyword evidence="1" id="KW-0732">Signal</keyword>
<proteinExistence type="predicted"/>
<reference evidence="2 3" key="1">
    <citation type="submission" date="2019-02" db="EMBL/GenBank/DDBJ databases">
        <title>Bacterial novel species Mucilaginibacter sp. 17JY9-4 isolated from soil.</title>
        <authorList>
            <person name="Jung H.-Y."/>
        </authorList>
    </citation>
    <scope>NUCLEOTIDE SEQUENCE [LARGE SCALE GENOMIC DNA]</scope>
    <source>
        <strain evidence="2 3">17JY9-4</strain>
    </source>
</reference>
<dbReference type="RefSeq" id="WP_129875940.1">
    <property type="nucleotide sequence ID" value="NZ_SEWG01000002.1"/>
</dbReference>
<evidence type="ECO:0000313" key="2">
    <source>
        <dbReference type="EMBL" id="RYU91683.1"/>
    </source>
</evidence>
<comment type="caution">
    <text evidence="2">The sequence shown here is derived from an EMBL/GenBank/DDBJ whole genome shotgun (WGS) entry which is preliminary data.</text>
</comment>
<evidence type="ECO:0000256" key="1">
    <source>
        <dbReference type="SAM" id="SignalP"/>
    </source>
</evidence>
<organism evidence="2 3">
    <name type="scientific">Mucilaginibacter terrigena</name>
    <dbReference type="NCBI Taxonomy" id="2492395"/>
    <lineage>
        <taxon>Bacteria</taxon>
        <taxon>Pseudomonadati</taxon>
        <taxon>Bacteroidota</taxon>
        <taxon>Sphingobacteriia</taxon>
        <taxon>Sphingobacteriales</taxon>
        <taxon>Sphingobacteriaceae</taxon>
        <taxon>Mucilaginibacter</taxon>
    </lineage>
</organism>
<feature type="chain" id="PRO_5020319963" description="Exo-alpha-sialidase" evidence="1">
    <location>
        <begin position="20"/>
        <end position="320"/>
    </location>
</feature>
<dbReference type="Gene3D" id="2.120.10.30">
    <property type="entry name" value="TolB, C-terminal domain"/>
    <property type="match status" value="1"/>
</dbReference>
<evidence type="ECO:0000313" key="3">
    <source>
        <dbReference type="Proteomes" id="UP000293331"/>
    </source>
</evidence>
<name>A0A4Q5LQQ7_9SPHI</name>
<dbReference type="Proteomes" id="UP000293331">
    <property type="component" value="Unassembled WGS sequence"/>
</dbReference>
<dbReference type="InterPro" id="IPR011659">
    <property type="entry name" value="WD40"/>
</dbReference>
<dbReference type="InterPro" id="IPR011042">
    <property type="entry name" value="6-blade_b-propeller_TolB-like"/>
</dbReference>
<dbReference type="OrthoDB" id="9809364at2"/>
<dbReference type="EMBL" id="SEWG01000002">
    <property type="protein sequence ID" value="RYU91683.1"/>
    <property type="molecule type" value="Genomic_DNA"/>
</dbReference>
<feature type="signal peptide" evidence="1">
    <location>
        <begin position="1"/>
        <end position="19"/>
    </location>
</feature>
<dbReference type="AlphaFoldDB" id="A0A4Q5LQQ7"/>
<dbReference type="SUPFAM" id="SSF82171">
    <property type="entry name" value="DPP6 N-terminal domain-like"/>
    <property type="match status" value="1"/>
</dbReference>